<comment type="function">
    <text evidence="7 10">Provides the precursors necessary for DNA synthesis. Catalyzes the biosynthesis of deoxyribonucleotides from the corresponding ribonucleotides.</text>
</comment>
<reference evidence="12" key="1">
    <citation type="submission" date="2020-10" db="EMBL/GenBank/DDBJ databases">
        <title>Ca. Dormibacterota MAGs.</title>
        <authorList>
            <person name="Montgomery K."/>
        </authorList>
    </citation>
    <scope>NUCLEOTIDE SEQUENCE [LARGE SCALE GENOMIC DNA]</scope>
    <source>
        <strain evidence="12">SC8812_S17_10</strain>
    </source>
</reference>
<proteinExistence type="inferred from homology"/>
<comment type="caution">
    <text evidence="12">The sequence shown here is derived from an EMBL/GenBank/DDBJ whole genome shotgun (WGS) entry which is preliminary data.</text>
</comment>
<dbReference type="GO" id="GO:0005971">
    <property type="term" value="C:ribonucleoside-diphosphate reductase complex"/>
    <property type="evidence" value="ECO:0007669"/>
    <property type="project" value="TreeGrafter"/>
</dbReference>
<protein>
    <recommendedName>
        <fullName evidence="10">Ribonucleoside-diphosphate reductase</fullName>
        <ecNumber evidence="10">1.17.4.1</ecNumber>
    </recommendedName>
</protein>
<evidence type="ECO:0000259" key="11">
    <source>
        <dbReference type="PROSITE" id="PS51161"/>
    </source>
</evidence>
<feature type="domain" description="ATP-cone" evidence="11">
    <location>
        <begin position="113"/>
        <end position="202"/>
    </location>
</feature>
<keyword evidence="6 10" id="KW-0215">Deoxyribonucleotide synthesis</keyword>
<dbReference type="GO" id="GO:0004748">
    <property type="term" value="F:ribonucleoside-diphosphate reductase activity, thioredoxin disulfide as acceptor"/>
    <property type="evidence" value="ECO:0007669"/>
    <property type="project" value="UniProtKB-EC"/>
</dbReference>
<dbReference type="InterPro" id="IPR013346">
    <property type="entry name" value="NrdE_NrdA_C"/>
</dbReference>
<sequence>MPTSKIVKRTGDVVGFERRRIESALDRALEATGESVQADALAALVDSIVEEIDRRFTDFYPNVENVQDIVEKHLMREERYEAAKAYILYRADHHKRREATRLQSAEAARRGRLTVKTEDGRAELLNVRKLEDGVGRAARDLEGVSPELVVEEAVKGVYDGIPTAQVERALVMAATSMIELEPAYSYLAARLQLDRLFREVTAESPASPIREDLYRASFVLGIRDGVQAGRFDERLRRFDLNRLALAVEPGRDLLFQYIGVQTLTDRYLARDGDRLLELPQSFWMRVAMGLAVEEAEPDARAVEFYDLMSRLLYVPSTPTLFHAGTPRPQLSSCYLTTVGDDLGQIFKGLADNAQLSKWSGGLGNDWTNVRATGAPIRSTGVESQGVVPFLKVANDVTLAINRSGKRRGATCAYLELWHYDVEDFCDLRRNTGDERRRTHDMDTALWVPDLFMKRVESDAEWTLFSPDEVPDLHDLYGSAFERRYEQYEARAAAGEIRLVKRIPARQLWRRMLTMLFETGHPWITFKDPSNVRSPQDHAGVVHSSNLCTEITLNTSAEETAVCNLGSINLGRHVSGGRVDEERLAGTVRIAMRMLDNVVDINFYPTAEARRSNLRHRPVGLGLMGFQDALFQLDLAFESAAALEFSDRIMELVSYHAILASSELAHERGRYDSYAGSKWDRGLFPYDTLELLERERGLPLEVPRERRLDWGPVYEQVRVHGIRNSNTMAIAPTATISNIAGCYPCTEPIYKNLYVKANLSGEFTVINGYLVEDLKRRGLWNRQMLERLKYHDGSVQPIAELPAEVRARYREAFEVDALASLRLTAVRGKWIDQSQSHNVFLRGSSGRQLDETYRAAWRMGLKTTYYLRSLAASQIEKSTLDASYGLTQKRGQDGAAADPKVEREEVQPVLLDSPVAVAACRIDDPDCESCQ</sequence>
<feature type="domain" description="ATP-cone" evidence="11">
    <location>
        <begin position="4"/>
        <end position="97"/>
    </location>
</feature>
<dbReference type="Gene3D" id="3.20.70.20">
    <property type="match status" value="1"/>
</dbReference>
<dbReference type="NCBIfam" id="NF005544">
    <property type="entry name" value="PRK07207.1"/>
    <property type="match status" value="1"/>
</dbReference>
<dbReference type="NCBIfam" id="TIGR02506">
    <property type="entry name" value="NrdE_NrdA"/>
    <property type="match status" value="1"/>
</dbReference>
<dbReference type="CDD" id="cd01679">
    <property type="entry name" value="RNR_I"/>
    <property type="match status" value="1"/>
</dbReference>
<name>A0A934K009_9BACT</name>
<keyword evidence="13" id="KW-1185">Reference proteome</keyword>
<evidence type="ECO:0000256" key="2">
    <source>
        <dbReference type="ARBA" id="ARBA00022533"/>
    </source>
</evidence>
<evidence type="ECO:0000256" key="7">
    <source>
        <dbReference type="ARBA" id="ARBA00024942"/>
    </source>
</evidence>
<dbReference type="PANTHER" id="PTHR11573">
    <property type="entry name" value="RIBONUCLEOSIDE-DIPHOSPHATE REDUCTASE LARGE CHAIN"/>
    <property type="match status" value="1"/>
</dbReference>
<evidence type="ECO:0000256" key="3">
    <source>
        <dbReference type="ARBA" id="ARBA00022741"/>
    </source>
</evidence>
<evidence type="ECO:0000256" key="5">
    <source>
        <dbReference type="ARBA" id="ARBA00023002"/>
    </source>
</evidence>
<organism evidence="12 13">
    <name type="scientific">Candidatus Nephthysia bennettiae</name>
    <dbReference type="NCBI Taxonomy" id="3127016"/>
    <lineage>
        <taxon>Bacteria</taxon>
        <taxon>Bacillati</taxon>
        <taxon>Candidatus Dormiibacterota</taxon>
        <taxon>Candidatus Dormibacteria</taxon>
        <taxon>Candidatus Dormibacterales</taxon>
        <taxon>Candidatus Dormibacteraceae</taxon>
        <taxon>Candidatus Nephthysia</taxon>
    </lineage>
</organism>
<keyword evidence="5 10" id="KW-0560">Oxidoreductase</keyword>
<dbReference type="GO" id="GO:0009263">
    <property type="term" value="P:deoxyribonucleotide biosynthetic process"/>
    <property type="evidence" value="ECO:0007669"/>
    <property type="project" value="UniProtKB-KW"/>
</dbReference>
<dbReference type="EMBL" id="JAEKNR010000090">
    <property type="protein sequence ID" value="MBJ7598047.1"/>
    <property type="molecule type" value="Genomic_DNA"/>
</dbReference>
<dbReference type="Pfam" id="PF02867">
    <property type="entry name" value="Ribonuc_red_lgC"/>
    <property type="match status" value="1"/>
</dbReference>
<dbReference type="InterPro" id="IPR013509">
    <property type="entry name" value="RNR_lsu_N"/>
</dbReference>
<dbReference type="InterPro" id="IPR005144">
    <property type="entry name" value="ATP-cone_dom"/>
</dbReference>
<dbReference type="PANTHER" id="PTHR11573:SF6">
    <property type="entry name" value="RIBONUCLEOSIDE-DIPHOSPHATE REDUCTASE LARGE SUBUNIT"/>
    <property type="match status" value="1"/>
</dbReference>
<dbReference type="Proteomes" id="UP000612893">
    <property type="component" value="Unassembled WGS sequence"/>
</dbReference>
<dbReference type="PROSITE" id="PS51161">
    <property type="entry name" value="ATP_CONE"/>
    <property type="match status" value="2"/>
</dbReference>
<keyword evidence="3 9" id="KW-0547">Nucleotide-binding</keyword>
<dbReference type="SUPFAM" id="SSF51998">
    <property type="entry name" value="PFL-like glycyl radical enzymes"/>
    <property type="match status" value="1"/>
</dbReference>
<dbReference type="AlphaFoldDB" id="A0A934K009"/>
<dbReference type="RefSeq" id="WP_338200759.1">
    <property type="nucleotide sequence ID" value="NZ_JAEKNR010000090.1"/>
</dbReference>
<dbReference type="SUPFAM" id="SSF48168">
    <property type="entry name" value="R1 subunit of ribonucleotide reductase, N-terminal domain"/>
    <property type="match status" value="1"/>
</dbReference>
<dbReference type="Pfam" id="PF03477">
    <property type="entry name" value="ATP-cone"/>
    <property type="match status" value="1"/>
</dbReference>
<evidence type="ECO:0000256" key="9">
    <source>
        <dbReference type="PROSITE-ProRule" id="PRU00492"/>
    </source>
</evidence>
<dbReference type="InterPro" id="IPR008926">
    <property type="entry name" value="RNR_R1-su_N"/>
</dbReference>
<dbReference type="FunFam" id="3.20.70.20:FF:000009">
    <property type="entry name" value="Ribonucleoside-diphosphate reductase"/>
    <property type="match status" value="1"/>
</dbReference>
<accession>A0A934K009</accession>
<evidence type="ECO:0000313" key="12">
    <source>
        <dbReference type="EMBL" id="MBJ7598047.1"/>
    </source>
</evidence>
<keyword evidence="2" id="KW-0021">Allosteric enzyme</keyword>
<evidence type="ECO:0000256" key="4">
    <source>
        <dbReference type="ARBA" id="ARBA00022840"/>
    </source>
</evidence>
<dbReference type="PROSITE" id="PS00089">
    <property type="entry name" value="RIBORED_LARGE"/>
    <property type="match status" value="1"/>
</dbReference>
<gene>
    <name evidence="12" type="ORF">JF922_08160</name>
</gene>
<keyword evidence="4 9" id="KW-0067">ATP-binding</keyword>
<evidence type="ECO:0000256" key="10">
    <source>
        <dbReference type="RuleBase" id="RU003410"/>
    </source>
</evidence>
<dbReference type="InterPro" id="IPR000788">
    <property type="entry name" value="RNR_lg_C"/>
</dbReference>
<evidence type="ECO:0000256" key="8">
    <source>
        <dbReference type="ARBA" id="ARBA00047754"/>
    </source>
</evidence>
<dbReference type="PRINTS" id="PR01183">
    <property type="entry name" value="RIBORDTASEM1"/>
</dbReference>
<evidence type="ECO:0000256" key="6">
    <source>
        <dbReference type="ARBA" id="ARBA00023116"/>
    </source>
</evidence>
<dbReference type="GO" id="GO:0005524">
    <property type="term" value="F:ATP binding"/>
    <property type="evidence" value="ECO:0007669"/>
    <property type="project" value="UniProtKB-UniRule"/>
</dbReference>
<comment type="similarity">
    <text evidence="1 10">Belongs to the ribonucleoside diphosphate reductase large chain family.</text>
</comment>
<dbReference type="EC" id="1.17.4.1" evidence="10"/>
<comment type="catalytic activity">
    <reaction evidence="8 10">
        <text>a 2'-deoxyribonucleoside 5'-diphosphate + [thioredoxin]-disulfide + H2O = a ribonucleoside 5'-diphosphate + [thioredoxin]-dithiol</text>
        <dbReference type="Rhea" id="RHEA:23252"/>
        <dbReference type="Rhea" id="RHEA-COMP:10698"/>
        <dbReference type="Rhea" id="RHEA-COMP:10700"/>
        <dbReference type="ChEBI" id="CHEBI:15377"/>
        <dbReference type="ChEBI" id="CHEBI:29950"/>
        <dbReference type="ChEBI" id="CHEBI:50058"/>
        <dbReference type="ChEBI" id="CHEBI:57930"/>
        <dbReference type="ChEBI" id="CHEBI:73316"/>
        <dbReference type="EC" id="1.17.4.1"/>
    </reaction>
</comment>
<dbReference type="InterPro" id="IPR039718">
    <property type="entry name" value="Rrm1"/>
</dbReference>
<evidence type="ECO:0000256" key="1">
    <source>
        <dbReference type="ARBA" id="ARBA00010406"/>
    </source>
</evidence>
<dbReference type="Pfam" id="PF00317">
    <property type="entry name" value="Ribonuc_red_lgN"/>
    <property type="match status" value="1"/>
</dbReference>
<evidence type="ECO:0000313" key="13">
    <source>
        <dbReference type="Proteomes" id="UP000612893"/>
    </source>
</evidence>